<accession>A0A0F9P2C0</accession>
<evidence type="ECO:0000256" key="1">
    <source>
        <dbReference type="SAM" id="MobiDB-lite"/>
    </source>
</evidence>
<name>A0A0F9P2C0_9ZZZZ</name>
<dbReference type="AlphaFoldDB" id="A0A0F9P2C0"/>
<reference evidence="2" key="1">
    <citation type="journal article" date="2015" name="Nature">
        <title>Complex archaea that bridge the gap between prokaryotes and eukaryotes.</title>
        <authorList>
            <person name="Spang A."/>
            <person name="Saw J.H."/>
            <person name="Jorgensen S.L."/>
            <person name="Zaremba-Niedzwiedzka K."/>
            <person name="Martijn J."/>
            <person name="Lind A.E."/>
            <person name="van Eijk R."/>
            <person name="Schleper C."/>
            <person name="Guy L."/>
            <person name="Ettema T.J."/>
        </authorList>
    </citation>
    <scope>NUCLEOTIDE SEQUENCE</scope>
</reference>
<proteinExistence type="predicted"/>
<evidence type="ECO:0000313" key="2">
    <source>
        <dbReference type="EMBL" id="KKN25955.1"/>
    </source>
</evidence>
<organism evidence="2">
    <name type="scientific">marine sediment metagenome</name>
    <dbReference type="NCBI Taxonomy" id="412755"/>
    <lineage>
        <taxon>unclassified sequences</taxon>
        <taxon>metagenomes</taxon>
        <taxon>ecological metagenomes</taxon>
    </lineage>
</organism>
<sequence length="597" mass="67823">MPLHDKKLEVSDLKTKISEYDTFWKGQRGIDSLQLDIIVLTNRLDTVAPGGEAFQSGIGGIIHREQSSLFTGDPSVVLNAPEDEPDLLDFVNNKGEPWVNGAIARSQEPGRVFSRKAPDMLAIGRAWSFFSTVPGRWATKEITNLIKLMEQETDEAELKRMKREIAGMRRDKWPFRFRYVDPATCFSMFDGDERLPLVIEHKRMTADEVRIQYDEKFTGTGDIEIYPYANHFETFIYIAGEEPSIINRFEHGLEMSPYSLMEAKLLPSNEKDWRWGGLLFPAMNLIPGFDQLLTDYMKYVHDYTYSPIGVFHDPEQYDDDARTEQGRPKSLTLTPGNQYDFWTTEKVEPLFNPQMNDQQYLILQELKGFIYTNLISSTARGDPKSGTSNNQFVTALQTVRQQAEPYMQAIEDDYRNIAIQHFRGVVALNKGYEGDPDPVEIISGLKGKNFIGMKPKDTIGIEPMIQAVMSRRTLTDQQINANLAETMVRLGFAREQVIEDILGYPQPDRVIERGWQSQTDQALYEDDLAAIRAVSGQQFAAMNPAEEAELGELMDDASPGVQEAVKGLFQNTPGPELQARSNERRTGSFQQPQRNPV</sequence>
<gene>
    <name evidence="2" type="ORF">LCGC14_0879470</name>
</gene>
<feature type="compositionally biased region" description="Polar residues" evidence="1">
    <location>
        <begin position="587"/>
        <end position="597"/>
    </location>
</feature>
<dbReference type="EMBL" id="LAZR01002757">
    <property type="protein sequence ID" value="KKN25955.1"/>
    <property type="molecule type" value="Genomic_DNA"/>
</dbReference>
<comment type="caution">
    <text evidence="2">The sequence shown here is derived from an EMBL/GenBank/DDBJ whole genome shotgun (WGS) entry which is preliminary data.</text>
</comment>
<protein>
    <submittedName>
        <fullName evidence="2">Uncharacterized protein</fullName>
    </submittedName>
</protein>
<feature type="region of interest" description="Disordered" evidence="1">
    <location>
        <begin position="569"/>
        <end position="597"/>
    </location>
</feature>